<keyword evidence="1" id="KW-0812">Transmembrane</keyword>
<feature type="transmembrane region" description="Helical" evidence="1">
    <location>
        <begin position="62"/>
        <end position="86"/>
    </location>
</feature>
<gene>
    <name evidence="2" type="ORF">PT974_07003</name>
</gene>
<feature type="transmembrane region" description="Helical" evidence="1">
    <location>
        <begin position="32"/>
        <end position="50"/>
    </location>
</feature>
<evidence type="ECO:0000256" key="1">
    <source>
        <dbReference type="SAM" id="Phobius"/>
    </source>
</evidence>
<dbReference type="Proteomes" id="UP001338125">
    <property type="component" value="Unassembled WGS sequence"/>
</dbReference>
<name>A0ABR0SN98_9HYPO</name>
<accession>A0ABR0SN98</accession>
<keyword evidence="1" id="KW-1133">Transmembrane helix</keyword>
<comment type="caution">
    <text evidence="2">The sequence shown here is derived from an EMBL/GenBank/DDBJ whole genome shotgun (WGS) entry which is preliminary data.</text>
</comment>
<proteinExistence type="predicted"/>
<evidence type="ECO:0000313" key="2">
    <source>
        <dbReference type="EMBL" id="KAK5993569.1"/>
    </source>
</evidence>
<evidence type="ECO:0000313" key="3">
    <source>
        <dbReference type="Proteomes" id="UP001338125"/>
    </source>
</evidence>
<organism evidence="2 3">
    <name type="scientific">Cladobotryum mycophilum</name>
    <dbReference type="NCBI Taxonomy" id="491253"/>
    <lineage>
        <taxon>Eukaryota</taxon>
        <taxon>Fungi</taxon>
        <taxon>Dikarya</taxon>
        <taxon>Ascomycota</taxon>
        <taxon>Pezizomycotina</taxon>
        <taxon>Sordariomycetes</taxon>
        <taxon>Hypocreomycetidae</taxon>
        <taxon>Hypocreales</taxon>
        <taxon>Hypocreaceae</taxon>
        <taxon>Cladobotryum</taxon>
    </lineage>
</organism>
<dbReference type="EMBL" id="JAVFKD010000012">
    <property type="protein sequence ID" value="KAK5993569.1"/>
    <property type="molecule type" value="Genomic_DNA"/>
</dbReference>
<reference evidence="2 3" key="1">
    <citation type="submission" date="2024-01" db="EMBL/GenBank/DDBJ databases">
        <title>Complete genome of Cladobotryum mycophilum ATHUM6906.</title>
        <authorList>
            <person name="Christinaki A.C."/>
            <person name="Myridakis A.I."/>
            <person name="Kouvelis V.N."/>
        </authorList>
    </citation>
    <scope>NUCLEOTIDE SEQUENCE [LARGE SCALE GENOMIC DNA]</scope>
    <source>
        <strain evidence="2 3">ATHUM6906</strain>
    </source>
</reference>
<protein>
    <submittedName>
        <fullName evidence="2">Uncharacterized protein</fullName>
    </submittedName>
</protein>
<keyword evidence="3" id="KW-1185">Reference proteome</keyword>
<keyword evidence="1" id="KW-0472">Membrane</keyword>
<sequence length="116" mass="12651">MNSRNPRFATYYDDQVAAHRRVHPRETVLDQFQNSSVVITGALLLLTVLIRFCSPDGSFEGAVSAVGAFLWGIVVFVIPAPLLFAVDNWVNSSSPHDQCAIRHEAAMPPKAKPCAG</sequence>